<keyword evidence="3" id="KW-1185">Reference proteome</keyword>
<sequence length="335" mass="37283">MEMDALRMASNLNQHLGRALLVVREGTWLHREAEANGIAVAPIHFRGSFSLQAIRAMRRLWRAHQITNLVFLGSSEIKSIHFSLTPGIQRFIVRHGTTKRSPKKDWIRRLTWSRVTSHWCISDHLRQNVTELFPIGKAACFVNHVSLPAPDSLPEVSSKGGPIDLLCLAHTGRLAEGKGQDDAIRVIARLRDAGIPAHLTLYGEGPQREALESLAQELGVEDAVTLAGFVAAPYREYSRHHAFLFPSHGEGFGNAFVEALATGLPAFCYANTVFPELRELGLAFEMVPDGDVVALSDAIEQAWQRGMPPSPENIAQCHEHFSVEHEMQRLRPYLV</sequence>
<gene>
    <name evidence="2" type="ORF">HPA02_32500</name>
</gene>
<organism evidence="2 3">
    <name type="scientific">Bisbaumannia pacifica</name>
    <dbReference type="NCBI Taxonomy" id="77098"/>
    <lineage>
        <taxon>Bacteria</taxon>
        <taxon>Pseudomonadati</taxon>
        <taxon>Pseudomonadota</taxon>
        <taxon>Gammaproteobacteria</taxon>
        <taxon>Oceanospirillales</taxon>
        <taxon>Halomonadaceae</taxon>
        <taxon>Bisbaumannia</taxon>
    </lineage>
</organism>
<dbReference type="Proteomes" id="UP000321275">
    <property type="component" value="Unassembled WGS sequence"/>
</dbReference>
<dbReference type="Pfam" id="PF00534">
    <property type="entry name" value="Glycos_transf_1"/>
    <property type="match status" value="1"/>
</dbReference>
<dbReference type="Gene3D" id="3.40.50.2000">
    <property type="entry name" value="Glycogen Phosphorylase B"/>
    <property type="match status" value="2"/>
</dbReference>
<dbReference type="SUPFAM" id="SSF53756">
    <property type="entry name" value="UDP-Glycosyltransferase/glycogen phosphorylase"/>
    <property type="match status" value="1"/>
</dbReference>
<dbReference type="EMBL" id="BJUK01000058">
    <property type="protein sequence ID" value="GEK48967.1"/>
    <property type="molecule type" value="Genomic_DNA"/>
</dbReference>
<protein>
    <recommendedName>
        <fullName evidence="1">Glycosyl transferase family 1 domain-containing protein</fullName>
    </recommendedName>
</protein>
<reference evidence="2 3" key="1">
    <citation type="submission" date="2019-07" db="EMBL/GenBank/DDBJ databases">
        <title>Whole genome shotgun sequence of Halomonas pacifica NBRC 102220.</title>
        <authorList>
            <person name="Hosoyama A."/>
            <person name="Uohara A."/>
            <person name="Ohji S."/>
            <person name="Ichikawa N."/>
        </authorList>
    </citation>
    <scope>NUCLEOTIDE SEQUENCE [LARGE SCALE GENOMIC DNA]</scope>
    <source>
        <strain evidence="2 3">NBRC 102220</strain>
    </source>
</reference>
<accession>A0A510XE27</accession>
<comment type="caution">
    <text evidence="2">The sequence shown here is derived from an EMBL/GenBank/DDBJ whole genome shotgun (WGS) entry which is preliminary data.</text>
</comment>
<dbReference type="AlphaFoldDB" id="A0A510XE27"/>
<evidence type="ECO:0000313" key="3">
    <source>
        <dbReference type="Proteomes" id="UP000321275"/>
    </source>
</evidence>
<evidence type="ECO:0000313" key="2">
    <source>
        <dbReference type="EMBL" id="GEK48967.1"/>
    </source>
</evidence>
<proteinExistence type="predicted"/>
<evidence type="ECO:0000259" key="1">
    <source>
        <dbReference type="Pfam" id="PF00534"/>
    </source>
</evidence>
<dbReference type="InterPro" id="IPR001296">
    <property type="entry name" value="Glyco_trans_1"/>
</dbReference>
<name>A0A510XE27_9GAMM</name>
<dbReference type="PANTHER" id="PTHR12526">
    <property type="entry name" value="GLYCOSYLTRANSFERASE"/>
    <property type="match status" value="1"/>
</dbReference>
<feature type="domain" description="Glycosyl transferase family 1" evidence="1">
    <location>
        <begin position="170"/>
        <end position="304"/>
    </location>
</feature>